<proteinExistence type="predicted"/>
<dbReference type="AlphaFoldDB" id="V4STP1"/>
<keyword evidence="2" id="KW-1185">Reference proteome</keyword>
<dbReference type="PANTHER" id="PTHR33383">
    <property type="entry name" value="MEMBRANE PROTEIN INSERTION EFFICIENCY FACTOR-RELATED"/>
    <property type="match status" value="1"/>
</dbReference>
<dbReference type="InterPro" id="IPR023213">
    <property type="entry name" value="CAT-like_dom_sf"/>
</dbReference>
<dbReference type="Gene3D" id="3.30.559.10">
    <property type="entry name" value="Chloramphenicol acetyltransferase-like domain"/>
    <property type="match status" value="1"/>
</dbReference>
<dbReference type="Pfam" id="PF01809">
    <property type="entry name" value="YidD"/>
    <property type="match status" value="1"/>
</dbReference>
<evidence type="ECO:0008006" key="3">
    <source>
        <dbReference type="Google" id="ProtNLM"/>
    </source>
</evidence>
<dbReference type="InParanoid" id="V4STP1"/>
<name>V4STP1_CITCL</name>
<dbReference type="PANTHER" id="PTHR33383:SF1">
    <property type="entry name" value="MEMBRANE PROTEIN INSERTION EFFICIENCY FACTOR-RELATED"/>
    <property type="match status" value="1"/>
</dbReference>
<protein>
    <recommendedName>
        <fullName evidence="3">Membrane protein insertion efficiency factor YidD</fullName>
    </recommendedName>
</protein>
<evidence type="ECO:0000313" key="2">
    <source>
        <dbReference type="Proteomes" id="UP000030687"/>
    </source>
</evidence>
<evidence type="ECO:0000313" key="1">
    <source>
        <dbReference type="EMBL" id="ESR42350.1"/>
    </source>
</evidence>
<gene>
    <name evidence="1" type="ORF">CICLE_v10012381mg</name>
</gene>
<organism evidence="1 2">
    <name type="scientific">Citrus clementina</name>
    <name type="common">Clementine</name>
    <name type="synonym">Citrus deliciosa x Citrus sinensis</name>
    <dbReference type="NCBI Taxonomy" id="85681"/>
    <lineage>
        <taxon>Eukaryota</taxon>
        <taxon>Viridiplantae</taxon>
        <taxon>Streptophyta</taxon>
        <taxon>Embryophyta</taxon>
        <taxon>Tracheophyta</taxon>
        <taxon>Spermatophyta</taxon>
        <taxon>Magnoliopsida</taxon>
        <taxon>eudicotyledons</taxon>
        <taxon>Gunneridae</taxon>
        <taxon>Pentapetalae</taxon>
        <taxon>rosids</taxon>
        <taxon>malvids</taxon>
        <taxon>Sapindales</taxon>
        <taxon>Rutaceae</taxon>
        <taxon>Aurantioideae</taxon>
        <taxon>Citrus</taxon>
    </lineage>
</organism>
<sequence length="287" mass="32155">MAVSLNCHNKPLSTSLHFQNPNFSSSKYHRKNQNHISAFRLPAKTKTHRIVTVRGLGTDSDPNTPQEDDKEVNSLGVRAALSMLSFYKSKSLSLFILLIFEFLVNSIKSLKWVLVKTGEISPLMPRSCRYVPTCSEYSMQAYKKYGVVKGTVLTAWRLCRCNPLGAYVYSCMVKAKGAENNRDVLFGFTADYRKCLDLPIPMNYFGNCVGTRAMVAKTRDFMEETGVLFVAEKLSDMIKELEDGLTLEGFEEKLVKLMPMMKSVAQGAQGLGVIGSNRFDAYKSDFG</sequence>
<dbReference type="SMART" id="SM01234">
    <property type="entry name" value="Haemolytic"/>
    <property type="match status" value="1"/>
</dbReference>
<dbReference type="eggNOG" id="ENOG502S1FR">
    <property type="taxonomic scope" value="Eukaryota"/>
</dbReference>
<dbReference type="EMBL" id="KI536861">
    <property type="protein sequence ID" value="ESR42350.1"/>
    <property type="molecule type" value="Genomic_DNA"/>
</dbReference>
<dbReference type="Gramene" id="ESR42350">
    <property type="protein sequence ID" value="ESR42350"/>
    <property type="gene ID" value="CICLE_v10012381mg"/>
</dbReference>
<accession>V4STP1</accession>
<reference evidence="1 2" key="1">
    <citation type="submission" date="2013-10" db="EMBL/GenBank/DDBJ databases">
        <authorList>
            <consortium name="International Citrus Genome Consortium"/>
            <person name="Jenkins J."/>
            <person name="Schmutz J."/>
            <person name="Prochnik S."/>
            <person name="Rokhsar D."/>
            <person name="Gmitter F."/>
            <person name="Ollitrault P."/>
            <person name="Machado M."/>
            <person name="Talon M."/>
            <person name="Wincker P."/>
            <person name="Jaillon O."/>
            <person name="Morgante M."/>
        </authorList>
    </citation>
    <scope>NUCLEOTIDE SEQUENCE</scope>
    <source>
        <strain evidence="2">cv. Clemenules</strain>
    </source>
</reference>
<dbReference type="NCBIfam" id="TIGR00278">
    <property type="entry name" value="membrane protein insertion efficiency factor YidD"/>
    <property type="match status" value="1"/>
</dbReference>
<dbReference type="FunCoup" id="V4STP1">
    <property type="interactions" value="3"/>
</dbReference>
<dbReference type="InterPro" id="IPR002696">
    <property type="entry name" value="Membr_insert_effic_factor_YidD"/>
</dbReference>
<dbReference type="Proteomes" id="UP000030687">
    <property type="component" value="Unassembled WGS sequence"/>
</dbReference>